<dbReference type="SUPFAM" id="SSF50974">
    <property type="entry name" value="Nitrous oxide reductase, N-terminal domain"/>
    <property type="match status" value="1"/>
</dbReference>
<feature type="binding site" evidence="18">
    <location>
        <position position="256"/>
    </location>
    <ligand>
        <name>Ca(2+)</name>
        <dbReference type="ChEBI" id="CHEBI:29108"/>
        <label>2</label>
    </ligand>
</feature>
<feature type="binding site" evidence="18">
    <location>
        <position position="179"/>
    </location>
    <ligand>
        <name>Cu cation</name>
        <dbReference type="ChEBI" id="CHEBI:23378"/>
        <label>Z2</label>
    </ligand>
</feature>
<feature type="binding site" evidence="18">
    <location>
        <position position="273"/>
    </location>
    <ligand>
        <name>Ca(2+)</name>
        <dbReference type="ChEBI" id="CHEBI:29108"/>
        <label>2</label>
    </ligand>
</feature>
<evidence type="ECO:0000259" key="19">
    <source>
        <dbReference type="PROSITE" id="PS50857"/>
    </source>
</evidence>
<evidence type="ECO:0000256" key="15">
    <source>
        <dbReference type="ARBA" id="ARBA00031077"/>
    </source>
</evidence>
<sequence>MSEKGKSLTINRRDLLGATAGGAVLAAAGTGLLASGSAPARAAEGDFALAPGELDEYYGFWSSGQTGEIRILGVPSMRELMRIPVFNRCSATGWGQTNESLKVLTEGLLPETKAYLAAQGKVTYENGDLHHPHMSFTDGTYDGRYLFANDKANTRVARIRCDVMKCDKIIEIPNAKDIHGLRPQKFPRTGYVFANGEHEAPLVNDGTILDKPEEYVNIFTAIDGDEMKVAWQVIVSGNLDNCDADYQGKYAFATSYNSEMGTNLAEMTESETDHAVIFDIKAIEEAVAAGDYQELNGVPVVDGRKGSRLTRYVSIPNSPHGCNAAPDKRHIVINGKLSPTVSVIDVEKVPALFEQDADPRSCIVAEPQLGLGPLHTAFDGKGNCFTTLFLDSQVVKWNMDRAIQAYGGADVDPIISKVDVHYQPGHNSTSMGETAEADGKWLISMNKFSKDRFLNVGPLKPENEQLIDISGDEMKVVHDGPTFAEPHDSIIVHRSKVNPVTIWERDDPMWEEARQQAAADGVDLEDGAEEPIRDGNKVRVYMTSIAPSFSLEKFTVKQGDEVTIYITNLDDIDDLTHGFCLSNFGIAIEVGPQATASVTFVAERPGVHWFYCQWFCHALHMEMRGRMFVEPRGA</sequence>
<feature type="binding site" evidence="18">
    <location>
        <position position="577"/>
    </location>
    <ligand>
        <name>Cu cation</name>
        <dbReference type="ChEBI" id="CHEBI:23378"/>
        <label>A1</label>
    </ligand>
</feature>
<dbReference type="InterPro" id="IPR008972">
    <property type="entry name" value="Cupredoxin"/>
</dbReference>
<keyword evidence="14 18" id="KW-0186">Copper</keyword>
<comment type="cofactor">
    <cofactor evidence="18">
        <name>Cu cation</name>
        <dbReference type="ChEBI" id="CHEBI:23378"/>
    </cofactor>
    <text evidence="18">Binds 6 Cu cations per subunit. Each subunit contains 2 copper centers; Cu(A) (binuclear) and Cu(Z) (tetranuclear). Cu(Z) is thought to be the site of nitrous oxide reduction.</text>
</comment>
<dbReference type="InterPro" id="IPR011045">
    <property type="entry name" value="N2O_reductase_N"/>
</dbReference>
<evidence type="ECO:0000256" key="10">
    <source>
        <dbReference type="ARBA" id="ARBA00022729"/>
    </source>
</evidence>
<feature type="binding site" evidence="18">
    <location>
        <position position="487"/>
    </location>
    <ligand>
        <name>Cu cation</name>
        <dbReference type="ChEBI" id="CHEBI:23378"/>
        <label>Z4</label>
    </ligand>
</feature>
<feature type="binding site" evidence="18">
    <location>
        <position position="318"/>
    </location>
    <ligand>
        <name>Ca(2+)</name>
        <dbReference type="ChEBI" id="CHEBI:29108"/>
        <label>2</label>
    </ligand>
</feature>
<dbReference type="RefSeq" id="WP_271087935.1">
    <property type="nucleotide sequence ID" value="NZ_JAPJZH010000002.1"/>
</dbReference>
<feature type="binding site" evidence="18">
    <location>
        <position position="616"/>
    </location>
    <ligand>
        <name>Cu cation</name>
        <dbReference type="ChEBI" id="CHEBI:23378"/>
        <label>A1</label>
    </ligand>
</feature>
<feature type="binding site" evidence="18">
    <location>
        <position position="614"/>
    </location>
    <ligand>
        <name>Cu cation</name>
        <dbReference type="ChEBI" id="CHEBI:23378"/>
        <label>A2</label>
    </ligand>
</feature>
<feature type="binding site" evidence="18">
    <location>
        <position position="259"/>
    </location>
    <ligand>
        <name>Ca(2+)</name>
        <dbReference type="ChEBI" id="CHEBI:29108"/>
        <label>2</label>
    </ligand>
</feature>
<dbReference type="InterPro" id="IPR006311">
    <property type="entry name" value="TAT_signal"/>
</dbReference>
<feature type="region of interest" description="COX2-like" evidence="18">
    <location>
        <begin position="536"/>
        <end position="634"/>
    </location>
</feature>
<comment type="function">
    <text evidence="1 18">Nitrous-oxide reductase is part of a bacterial respiratory system which is activated under anaerobic conditions in the presence of nitrate or nitrous oxide.</text>
</comment>
<dbReference type="GO" id="GO:0050304">
    <property type="term" value="F:nitrous-oxide reductase activity"/>
    <property type="evidence" value="ECO:0007669"/>
    <property type="project" value="UniProtKB-EC"/>
</dbReference>
<gene>
    <name evidence="18 20" type="primary">nosZ</name>
    <name evidence="20" type="ORF">OOZ53_03545</name>
</gene>
<feature type="binding site" evidence="18">
    <location>
        <position position="447"/>
    </location>
    <ligand>
        <name>Ca(2+)</name>
        <dbReference type="ChEBI" id="CHEBI:29108"/>
        <label>1</label>
    </ligand>
</feature>
<evidence type="ECO:0000256" key="7">
    <source>
        <dbReference type="ARBA" id="ARBA00011896"/>
    </source>
</evidence>
<comment type="caution">
    <text evidence="20">The sequence shown here is derived from an EMBL/GenBank/DDBJ whole genome shotgun (WGS) entry which is preliminary data.</text>
</comment>
<proteinExistence type="inferred from homology"/>
<evidence type="ECO:0000256" key="4">
    <source>
        <dbReference type="ARBA" id="ARBA00006790"/>
    </source>
</evidence>
<dbReference type="HAMAP" id="MF_00716">
    <property type="entry name" value="NosZ"/>
    <property type="match status" value="1"/>
</dbReference>
<feature type="binding site" evidence="18">
    <location>
        <position position="131"/>
    </location>
    <ligand>
        <name>Cu cation</name>
        <dbReference type="ChEBI" id="CHEBI:23378"/>
        <label>Z3</label>
    </ligand>
</feature>
<evidence type="ECO:0000256" key="8">
    <source>
        <dbReference type="ARBA" id="ARBA00016560"/>
    </source>
</evidence>
<evidence type="ECO:0000256" key="16">
    <source>
        <dbReference type="ARBA" id="ARBA00032847"/>
    </source>
</evidence>
<keyword evidence="9 18" id="KW-0479">Metal-binding</keyword>
<dbReference type="EC" id="1.7.2.4" evidence="7 18"/>
<dbReference type="Pfam" id="PF18764">
    <property type="entry name" value="nos_propeller"/>
    <property type="match status" value="1"/>
</dbReference>
<dbReference type="InterPro" id="IPR023644">
    <property type="entry name" value="NO_Rdtase"/>
</dbReference>
<evidence type="ECO:0000256" key="3">
    <source>
        <dbReference type="ARBA" id="ARBA00004779"/>
    </source>
</evidence>
<feature type="domain" description="Cytochrome oxidase subunit II copper A binding" evidence="19">
    <location>
        <begin position="533"/>
        <end position="634"/>
    </location>
</feature>
<feature type="binding site" evidence="18">
    <location>
        <position position="620"/>
    </location>
    <ligand>
        <name>Cu cation</name>
        <dbReference type="ChEBI" id="CHEBI:23378"/>
        <label>A2</label>
    </ligand>
</feature>
<evidence type="ECO:0000256" key="6">
    <source>
        <dbReference type="ARBA" id="ARBA00011738"/>
    </source>
</evidence>
<feature type="binding site" evidence="18">
    <location>
        <position position="462"/>
    </location>
    <ligand>
        <name>Ca(2+)</name>
        <dbReference type="ChEBI" id="CHEBI:29108"/>
        <label>1</label>
    </ligand>
</feature>
<reference evidence="20" key="1">
    <citation type="submission" date="2022-11" db="EMBL/GenBank/DDBJ databases">
        <title>Hoeflea poritis sp. nov., isolated from scleractinian coral Porites lutea.</title>
        <authorList>
            <person name="Zhang G."/>
            <person name="Wei Q."/>
            <person name="Cai L."/>
        </authorList>
    </citation>
    <scope>NUCLEOTIDE SEQUENCE</scope>
    <source>
        <strain evidence="20">E7-10</strain>
    </source>
</reference>
<dbReference type="NCBIfam" id="TIGR04244">
    <property type="entry name" value="nitrous_NosZ_RR"/>
    <property type="match status" value="1"/>
</dbReference>
<feature type="binding site" evidence="18">
    <location>
        <position position="130"/>
    </location>
    <ligand>
        <name>Cu cation</name>
        <dbReference type="ChEBI" id="CHEBI:23378"/>
        <label>Z2</label>
    </ligand>
</feature>
<organism evidence="20 21">
    <name type="scientific">Hoeflea poritis</name>
    <dbReference type="NCBI Taxonomy" id="2993659"/>
    <lineage>
        <taxon>Bacteria</taxon>
        <taxon>Pseudomonadati</taxon>
        <taxon>Pseudomonadota</taxon>
        <taxon>Alphaproteobacteria</taxon>
        <taxon>Hyphomicrobiales</taxon>
        <taxon>Rhizobiaceae</taxon>
        <taxon>Hoeflea</taxon>
    </lineage>
</organism>
<feature type="binding site" evidence="18">
    <location>
        <position position="612"/>
    </location>
    <ligand>
        <name>Cu cation</name>
        <dbReference type="ChEBI" id="CHEBI:23378"/>
        <label>A2</label>
    </ligand>
</feature>
<keyword evidence="10 18" id="KW-0732">Signal</keyword>
<evidence type="ECO:0000256" key="14">
    <source>
        <dbReference type="ARBA" id="ARBA00023008"/>
    </source>
</evidence>
<dbReference type="SUPFAM" id="SSF49503">
    <property type="entry name" value="Cupredoxins"/>
    <property type="match status" value="1"/>
</dbReference>
<dbReference type="Gene3D" id="2.130.10.10">
    <property type="entry name" value="YVTN repeat-like/Quinoprotein amine dehydrogenase"/>
    <property type="match status" value="1"/>
</dbReference>
<comment type="catalytic activity">
    <reaction evidence="17 18">
        <text>N2 + 2 Fe(III)-[cytochrome c] + H2O = nitrous oxide + 2 Fe(II)-[cytochrome c] + 2 H(+)</text>
        <dbReference type="Rhea" id="RHEA:43108"/>
        <dbReference type="Rhea" id="RHEA-COMP:10350"/>
        <dbReference type="Rhea" id="RHEA-COMP:14399"/>
        <dbReference type="ChEBI" id="CHEBI:15377"/>
        <dbReference type="ChEBI" id="CHEBI:15378"/>
        <dbReference type="ChEBI" id="CHEBI:17045"/>
        <dbReference type="ChEBI" id="CHEBI:17997"/>
        <dbReference type="ChEBI" id="CHEBI:29033"/>
        <dbReference type="ChEBI" id="CHEBI:29034"/>
        <dbReference type="EC" id="1.7.2.4"/>
    </reaction>
</comment>
<evidence type="ECO:0000256" key="12">
    <source>
        <dbReference type="ARBA" id="ARBA00022837"/>
    </source>
</evidence>
<feature type="binding site" evidence="18">
    <location>
        <position position="426"/>
    </location>
    <ligand>
        <name>Cu cation</name>
        <dbReference type="ChEBI" id="CHEBI:23378"/>
        <label>Z3</label>
    </ligand>
</feature>
<evidence type="ECO:0000313" key="20">
    <source>
        <dbReference type="EMBL" id="MDA4844405.1"/>
    </source>
</evidence>
<comment type="subunit">
    <text evidence="6 18">Homodimer.</text>
</comment>
<feature type="binding site" evidence="18">
    <location>
        <position position="375"/>
    </location>
    <ligand>
        <name>Cu cation</name>
        <dbReference type="ChEBI" id="CHEBI:23378"/>
        <label>Z1</label>
    </ligand>
</feature>
<dbReference type="PANTHER" id="PTHR42838">
    <property type="entry name" value="CYTOCHROME C OXIDASE SUBUNIT II"/>
    <property type="match status" value="1"/>
</dbReference>
<dbReference type="InterPro" id="IPR015943">
    <property type="entry name" value="WD40/YVTN_repeat-like_dom_sf"/>
</dbReference>
<feature type="binding site" evidence="18">
    <location>
        <position position="623"/>
    </location>
    <ligand>
        <name>Cu cation</name>
        <dbReference type="ChEBI" id="CHEBI:23378"/>
        <label>A1</label>
    </ligand>
</feature>
<dbReference type="PROSITE" id="PS50857">
    <property type="entry name" value="COX2_CUA"/>
    <property type="match status" value="1"/>
</dbReference>
<comment type="similarity">
    <text evidence="4 18">In the C-terminal section; belongs to the cytochrome c oxidase subunit 2 family.</text>
</comment>
<evidence type="ECO:0000256" key="18">
    <source>
        <dbReference type="HAMAP-Rule" id="MF_00716"/>
    </source>
</evidence>
<accession>A0ABT4VIC2</accession>
<feature type="binding site" evidence="18">
    <location>
        <position position="612"/>
    </location>
    <ligand>
        <name>Cu cation</name>
        <dbReference type="ChEBI" id="CHEBI:23378"/>
        <label>A1</label>
    </ligand>
</feature>
<comment type="similarity">
    <text evidence="5 18">Belongs to the NosZ family.</text>
</comment>
<keyword evidence="13 18" id="KW-0560">Oxidoreductase</keyword>
<dbReference type="InterPro" id="IPR041142">
    <property type="entry name" value="NOS_propeller_2"/>
</dbReference>
<comment type="PTM">
    <text evidence="18">Predicted to be exported by the Tat system. The position of the signal peptide cleavage has not been experimentally proven.</text>
</comment>
<evidence type="ECO:0000256" key="17">
    <source>
        <dbReference type="ARBA" id="ARBA00049555"/>
    </source>
</evidence>
<name>A0ABT4VIC2_9HYPH</name>
<keyword evidence="21" id="KW-1185">Reference proteome</keyword>
<evidence type="ECO:0000256" key="1">
    <source>
        <dbReference type="ARBA" id="ARBA00003034"/>
    </source>
</evidence>
<keyword evidence="11 18" id="KW-0574">Periplasm</keyword>
<dbReference type="InterPro" id="IPR034205">
    <property type="entry name" value="N2OR_C"/>
</dbReference>
<dbReference type="Pfam" id="PF18793">
    <property type="entry name" value="nos_propeller_2"/>
    <property type="match status" value="1"/>
</dbReference>
<dbReference type="PANTHER" id="PTHR42838:SF2">
    <property type="entry name" value="NITROUS-OXIDE REDUCTASE"/>
    <property type="match status" value="1"/>
</dbReference>
<protein>
    <recommendedName>
        <fullName evidence="8 18">Nitrous-oxide reductase</fullName>
        <ecNumber evidence="7 18">1.7.2.4</ecNumber>
    </recommendedName>
    <alternativeName>
        <fullName evidence="15 18">N(2)OR</fullName>
    </alternativeName>
    <alternativeName>
        <fullName evidence="16 18">N2O reductase</fullName>
    </alternativeName>
</protein>
<dbReference type="InterPro" id="IPR051403">
    <property type="entry name" value="NosZ/Cyto_c_oxidase_sub2"/>
</dbReference>
<dbReference type="InterPro" id="IPR041114">
    <property type="entry name" value="Nos_propeller"/>
</dbReference>
<evidence type="ECO:0000256" key="13">
    <source>
        <dbReference type="ARBA" id="ARBA00023002"/>
    </source>
</evidence>
<evidence type="ECO:0000256" key="2">
    <source>
        <dbReference type="ARBA" id="ARBA00004418"/>
    </source>
</evidence>
<dbReference type="Gene3D" id="2.60.40.420">
    <property type="entry name" value="Cupredoxins - blue copper proteins"/>
    <property type="match status" value="1"/>
</dbReference>
<evidence type="ECO:0000256" key="5">
    <source>
        <dbReference type="ARBA" id="ARBA00010372"/>
    </source>
</evidence>
<comment type="cofactor">
    <cofactor evidence="18">
        <name>Ca(2+)</name>
        <dbReference type="ChEBI" id="CHEBI:29108"/>
    </cofactor>
    <text evidence="18">Binds 2 calcium ions per subunit.</text>
</comment>
<dbReference type="InterPro" id="IPR002429">
    <property type="entry name" value="CcO_II-like_C"/>
</dbReference>
<feature type="binding site" evidence="18">
    <location>
        <position position="267"/>
    </location>
    <ligand>
        <name>Ca(2+)</name>
        <dbReference type="ChEBI" id="CHEBI:29108"/>
        <label>2</label>
    </ligand>
</feature>
<comment type="pathway">
    <text evidence="3">Nitrogen metabolism; nitrate reduction (denitrification); dinitrogen from nitrate: step 4/4.</text>
</comment>
<comment type="subcellular location">
    <subcellularLocation>
        <location evidence="2 18">Periplasm</location>
    </subcellularLocation>
</comment>
<keyword evidence="12 18" id="KW-0106">Calcium</keyword>
<dbReference type="PROSITE" id="PS51318">
    <property type="entry name" value="TAT"/>
    <property type="match status" value="1"/>
</dbReference>
<feature type="binding site" evidence="18">
    <location>
        <position position="616"/>
    </location>
    <ligand>
        <name>Cu cation</name>
        <dbReference type="ChEBI" id="CHEBI:23378"/>
        <label>A2</label>
    </ligand>
</feature>
<evidence type="ECO:0000313" key="21">
    <source>
        <dbReference type="Proteomes" id="UP001148313"/>
    </source>
</evidence>
<dbReference type="CDD" id="cd04223">
    <property type="entry name" value="N2OR_C"/>
    <property type="match status" value="1"/>
</dbReference>
<dbReference type="EMBL" id="JAPJZH010000002">
    <property type="protein sequence ID" value="MDA4844405.1"/>
    <property type="molecule type" value="Genomic_DNA"/>
</dbReference>
<feature type="binding site" evidence="18">
    <location>
        <position position="320"/>
    </location>
    <ligand>
        <name>Cu cation</name>
        <dbReference type="ChEBI" id="CHEBI:23378"/>
        <label>Z1</label>
    </ligand>
</feature>
<evidence type="ECO:0000256" key="9">
    <source>
        <dbReference type="ARBA" id="ARBA00022723"/>
    </source>
</evidence>
<dbReference type="Proteomes" id="UP001148313">
    <property type="component" value="Unassembled WGS sequence"/>
</dbReference>
<evidence type="ECO:0000256" key="11">
    <source>
        <dbReference type="ARBA" id="ARBA00022764"/>
    </source>
</evidence>